<sequence length="310" mass="32491">MKPIIIVHGGAGDIPTSRVKGKLDGSKVSVRVGYEKLLNGGSALDAVEAAVVEMEKDENFNAGYGSVLNLEGEVEMEASIMCGKNLDVGAVTLVKDFLHPISIARRVLSDSPHSLLGGNGAKMFAIEKGFEKIRPDSLISENAKNALKSFLEHGVFGRTEIGVKDEADVGTVGAVAIDSNGNIAVATSTGGMSGKAVGRIGDTPQIGSGTYADNNIGGVSTTGHGESILKYCLAHSIVKLMESGASAKDATETAVKGMTSRLKNTAGAITLSKDGDVGFYFTSKRMSWAYIKDEKLSYGINHEEVFSENL</sequence>
<dbReference type="Proteomes" id="UP000824533">
    <property type="component" value="Linkage Group LG12"/>
</dbReference>
<organism evidence="1 2">
    <name type="scientific">Dendrolimus kikuchii</name>
    <dbReference type="NCBI Taxonomy" id="765133"/>
    <lineage>
        <taxon>Eukaryota</taxon>
        <taxon>Metazoa</taxon>
        <taxon>Ecdysozoa</taxon>
        <taxon>Arthropoda</taxon>
        <taxon>Hexapoda</taxon>
        <taxon>Insecta</taxon>
        <taxon>Pterygota</taxon>
        <taxon>Neoptera</taxon>
        <taxon>Endopterygota</taxon>
        <taxon>Lepidoptera</taxon>
        <taxon>Glossata</taxon>
        <taxon>Ditrysia</taxon>
        <taxon>Bombycoidea</taxon>
        <taxon>Lasiocampidae</taxon>
        <taxon>Dendrolimus</taxon>
    </lineage>
</organism>
<evidence type="ECO:0000313" key="2">
    <source>
        <dbReference type="Proteomes" id="UP000824533"/>
    </source>
</evidence>
<name>A0ACC1D034_9NEOP</name>
<evidence type="ECO:0000313" key="1">
    <source>
        <dbReference type="EMBL" id="KAJ0177293.1"/>
    </source>
</evidence>
<reference evidence="1 2" key="1">
    <citation type="journal article" date="2021" name="Front. Genet.">
        <title>Chromosome-Level Genome Assembly Reveals Significant Gene Expansion in the Toll and IMD Signaling Pathways of Dendrolimus kikuchii.</title>
        <authorList>
            <person name="Zhou J."/>
            <person name="Wu P."/>
            <person name="Xiong Z."/>
            <person name="Liu N."/>
            <person name="Zhao N."/>
            <person name="Ji M."/>
            <person name="Qiu Y."/>
            <person name="Yang B."/>
        </authorList>
    </citation>
    <scope>NUCLEOTIDE SEQUENCE [LARGE SCALE GENOMIC DNA]</scope>
    <source>
        <strain evidence="1">Ann1</strain>
    </source>
</reference>
<dbReference type="EMBL" id="CM034398">
    <property type="protein sequence ID" value="KAJ0177293.1"/>
    <property type="molecule type" value="Genomic_DNA"/>
</dbReference>
<proteinExistence type="predicted"/>
<keyword evidence="2" id="KW-1185">Reference proteome</keyword>
<comment type="caution">
    <text evidence="1">The sequence shown here is derived from an EMBL/GenBank/DDBJ whole genome shotgun (WGS) entry which is preliminary data.</text>
</comment>
<accession>A0ACC1D034</accession>
<protein>
    <submittedName>
        <fullName evidence="1">Uncharacterized protein</fullName>
    </submittedName>
</protein>
<gene>
    <name evidence="1" type="ORF">K1T71_007302</name>
</gene>